<comment type="caution">
    <text evidence="1">The sequence shown here is derived from an EMBL/GenBank/DDBJ whole genome shotgun (WGS) entry which is preliminary data.</text>
</comment>
<gene>
    <name evidence="1" type="ORF">JKP88DRAFT_290456</name>
</gene>
<proteinExistence type="predicted"/>
<dbReference type="Proteomes" id="UP000664859">
    <property type="component" value="Unassembled WGS sequence"/>
</dbReference>
<protein>
    <submittedName>
        <fullName evidence="1">Uncharacterized protein</fullName>
    </submittedName>
</protein>
<accession>A0A835YXF3</accession>
<evidence type="ECO:0000313" key="2">
    <source>
        <dbReference type="Proteomes" id="UP000664859"/>
    </source>
</evidence>
<dbReference type="InterPro" id="IPR037026">
    <property type="entry name" value="Vgr_OB-fold_dom_sf"/>
</dbReference>
<evidence type="ECO:0000313" key="1">
    <source>
        <dbReference type="EMBL" id="KAG5183306.1"/>
    </source>
</evidence>
<reference evidence="1" key="1">
    <citation type="submission" date="2021-02" db="EMBL/GenBank/DDBJ databases">
        <title>First Annotated Genome of the Yellow-green Alga Tribonema minus.</title>
        <authorList>
            <person name="Mahan K.M."/>
        </authorList>
    </citation>
    <scope>NUCLEOTIDE SEQUENCE</scope>
    <source>
        <strain evidence="1">UTEX B ZZ1240</strain>
    </source>
</reference>
<organism evidence="1 2">
    <name type="scientific">Tribonema minus</name>
    <dbReference type="NCBI Taxonomy" id="303371"/>
    <lineage>
        <taxon>Eukaryota</taxon>
        <taxon>Sar</taxon>
        <taxon>Stramenopiles</taxon>
        <taxon>Ochrophyta</taxon>
        <taxon>PX clade</taxon>
        <taxon>Xanthophyceae</taxon>
        <taxon>Tribonematales</taxon>
        <taxon>Tribonemataceae</taxon>
        <taxon>Tribonema</taxon>
    </lineage>
</organism>
<name>A0A835YXF3_9STRA</name>
<dbReference type="EMBL" id="JAFCMP010000221">
    <property type="protein sequence ID" value="KAG5183306.1"/>
    <property type="molecule type" value="Genomic_DNA"/>
</dbReference>
<dbReference type="Gene3D" id="2.40.50.230">
    <property type="entry name" value="Gp5 N-terminal domain"/>
    <property type="match status" value="1"/>
</dbReference>
<keyword evidence="2" id="KW-1185">Reference proteome</keyword>
<dbReference type="AlphaFoldDB" id="A0A835YXF3"/>
<sequence>MAFAELVRLSFMKNGTADQDRPAVTIKATLHTGGNDSNGVGAGEAWRTRLSAGQAELFIDRANYTGPVPRKGDKVRAMARDGEPVWEVSGVSDRYSNLIVALKGRTLVGDNVLDSEIGAIDIDGDALTDPDNEWGQIFMGLSHKLTSVKRARTSGDGSGQRLAGQQISVTADLLPDPVRGKAIADTHPLAVFFAKADTVPTLSDEVALMRAALAGTASDYDAMRDRFGRVAAEDLAGQISDLYRRIRDLERVGRNRKRTGTIKELDLAKGLARVEFEDGYAGPWMPWKEVAAGGIKTHIPPTIGEQATVKAPVVLVESPDVRLGGSGGKPVARIGDMVATYKATRDGFIVGKHYAKGDPVPLTEAQAKYLSAPYGDDVVLDKPAAKPAAKDK</sequence>